<feature type="domain" description="AB hydrolase-1" evidence="2">
    <location>
        <begin position="167"/>
        <end position="450"/>
    </location>
</feature>
<keyword evidence="4" id="KW-1185">Reference proteome</keyword>
<dbReference type="InterPro" id="IPR000073">
    <property type="entry name" value="AB_hydrolase_1"/>
</dbReference>
<sequence length="478" mass="54261">MPLFKAQITMDRVIKTADRILELISTAVLTLTGYLTSFALSFTISRILLVSALLPLYLSKHILTIIPSIIRNITNLLSPRGWSQLAESTKAHRMRSDALAYAQLNGSYRFKSDELFHIVENSRGWMESILYANDTHSFTVCGATVRYIHLKPSYSSILQDGRKMHRPIVLLHGSLSWSYMWRNVIPFLLEQGHEIYAIDWLGHGRSDKMLRPETITFDLHVRTLVEFFEVTNLEGASIAAHGWGGCVALCTLPCLPTTACESVFLLNTFFPPRLGDTSLHYRLLHRAWYCTTSLLTGYLPESAVLRFLISHISQKDVDAYASPFRDLPRSTKCSIERFSHMTPSLPRVILHRARNLWTWKVLEGLCGPQHFNTLNTQARLLAQDELVRKFWGSKDQANGFKVAVVFGDNDPLIRDYKNVLVREINPELMVKWAPRGLWIPGTGHMPSEEKAEDVARLIARLAAEKKEGIGEKSDEEAL</sequence>
<comment type="caution">
    <text evidence="3">The sequence shown here is derived from an EMBL/GenBank/DDBJ whole genome shotgun (WGS) entry which is preliminary data.</text>
</comment>
<keyword evidence="1" id="KW-0812">Transmembrane</keyword>
<dbReference type="Pfam" id="PF00561">
    <property type="entry name" value="Abhydrolase_1"/>
    <property type="match status" value="1"/>
</dbReference>
<dbReference type="PANTHER" id="PTHR43689">
    <property type="entry name" value="HYDROLASE"/>
    <property type="match status" value="1"/>
</dbReference>
<feature type="transmembrane region" description="Helical" evidence="1">
    <location>
        <begin position="20"/>
        <end position="41"/>
    </location>
</feature>
<dbReference type="InterPro" id="IPR000639">
    <property type="entry name" value="Epox_hydrolase-like"/>
</dbReference>
<evidence type="ECO:0000259" key="2">
    <source>
        <dbReference type="Pfam" id="PF00561"/>
    </source>
</evidence>
<accession>A0ABR4HNB4</accession>
<evidence type="ECO:0000313" key="4">
    <source>
        <dbReference type="Proteomes" id="UP001610334"/>
    </source>
</evidence>
<organism evidence="3 4">
    <name type="scientific">Aspergillus granulosus</name>
    <dbReference type="NCBI Taxonomy" id="176169"/>
    <lineage>
        <taxon>Eukaryota</taxon>
        <taxon>Fungi</taxon>
        <taxon>Dikarya</taxon>
        <taxon>Ascomycota</taxon>
        <taxon>Pezizomycotina</taxon>
        <taxon>Eurotiomycetes</taxon>
        <taxon>Eurotiomycetidae</taxon>
        <taxon>Eurotiales</taxon>
        <taxon>Aspergillaceae</taxon>
        <taxon>Aspergillus</taxon>
        <taxon>Aspergillus subgen. Nidulantes</taxon>
    </lineage>
</organism>
<dbReference type="GO" id="GO:0016787">
    <property type="term" value="F:hydrolase activity"/>
    <property type="evidence" value="ECO:0007669"/>
    <property type="project" value="UniProtKB-KW"/>
</dbReference>
<reference evidence="3 4" key="1">
    <citation type="submission" date="2024-07" db="EMBL/GenBank/DDBJ databases">
        <title>Section-level genome sequencing and comparative genomics of Aspergillus sections Usti and Cavernicolus.</title>
        <authorList>
            <consortium name="Lawrence Berkeley National Laboratory"/>
            <person name="Nybo J.L."/>
            <person name="Vesth T.C."/>
            <person name="Theobald S."/>
            <person name="Frisvad J.C."/>
            <person name="Larsen T.O."/>
            <person name="Kjaerboelling I."/>
            <person name="Rothschild-Mancinelli K."/>
            <person name="Lyhne E.K."/>
            <person name="Kogle M.E."/>
            <person name="Barry K."/>
            <person name="Clum A."/>
            <person name="Na H."/>
            <person name="Ledsgaard L."/>
            <person name="Lin J."/>
            <person name="Lipzen A."/>
            <person name="Kuo A."/>
            <person name="Riley R."/>
            <person name="Mondo S."/>
            <person name="Labutti K."/>
            <person name="Haridas S."/>
            <person name="Pangalinan J."/>
            <person name="Salamov A.A."/>
            <person name="Simmons B.A."/>
            <person name="Magnuson J.K."/>
            <person name="Chen J."/>
            <person name="Drula E."/>
            <person name="Henrissat B."/>
            <person name="Wiebenga A."/>
            <person name="Lubbers R.J."/>
            <person name="Gomes A.C."/>
            <person name="Makela M.R."/>
            <person name="Stajich J."/>
            <person name="Grigoriev I.V."/>
            <person name="Mortensen U.H."/>
            <person name="De Vries R.P."/>
            <person name="Baker S.E."/>
            <person name="Andersen M.R."/>
        </authorList>
    </citation>
    <scope>NUCLEOTIDE SEQUENCE [LARGE SCALE GENOMIC DNA]</scope>
    <source>
        <strain evidence="3 4">CBS 588.65</strain>
    </source>
</reference>
<name>A0ABR4HNB4_9EURO</name>
<keyword evidence="1" id="KW-0472">Membrane</keyword>
<proteinExistence type="predicted"/>
<dbReference type="PANTHER" id="PTHR43689:SF28">
    <property type="entry name" value="HALOALKANE DEHALOGENASE FAMILY PROTEIN (AFU_ORTHOLOGUE AFUA_8G01700)"/>
    <property type="match status" value="1"/>
</dbReference>
<dbReference type="EMBL" id="JBFXLT010000020">
    <property type="protein sequence ID" value="KAL2816983.1"/>
    <property type="molecule type" value="Genomic_DNA"/>
</dbReference>
<dbReference type="InterPro" id="IPR029058">
    <property type="entry name" value="AB_hydrolase_fold"/>
</dbReference>
<dbReference type="SUPFAM" id="SSF53474">
    <property type="entry name" value="alpha/beta-Hydrolases"/>
    <property type="match status" value="1"/>
</dbReference>
<keyword evidence="3" id="KW-0378">Hydrolase</keyword>
<protein>
    <submittedName>
        <fullName evidence="3">Alpha/Beta hydrolase protein</fullName>
    </submittedName>
</protein>
<dbReference type="Proteomes" id="UP001610334">
    <property type="component" value="Unassembled WGS sequence"/>
</dbReference>
<dbReference type="PRINTS" id="PR00412">
    <property type="entry name" value="EPOXHYDRLASE"/>
</dbReference>
<evidence type="ECO:0000256" key="1">
    <source>
        <dbReference type="SAM" id="Phobius"/>
    </source>
</evidence>
<evidence type="ECO:0000313" key="3">
    <source>
        <dbReference type="EMBL" id="KAL2816983.1"/>
    </source>
</evidence>
<keyword evidence="1" id="KW-1133">Transmembrane helix</keyword>
<dbReference type="Gene3D" id="3.40.50.1820">
    <property type="entry name" value="alpha/beta hydrolase"/>
    <property type="match status" value="1"/>
</dbReference>
<gene>
    <name evidence="3" type="ORF">BJX63DRAFT_132621</name>
</gene>